<feature type="compositionally biased region" description="Basic and acidic residues" evidence="2">
    <location>
        <begin position="13"/>
        <end position="49"/>
    </location>
</feature>
<dbReference type="PANTHER" id="PTHR40389:SF3">
    <property type="entry name" value="IGE-BINDING PROTEIN"/>
    <property type="match status" value="1"/>
</dbReference>
<evidence type="ECO:0000313" key="4">
    <source>
        <dbReference type="Proteomes" id="UP001652627"/>
    </source>
</evidence>
<dbReference type="GeneID" id="136992191"/>
<dbReference type="PANTHER" id="PTHR40389">
    <property type="entry name" value="ENDOGENOUS RETROVIRUS GROUP K MEMBER 24 GAG POLYPROTEIN-RELATED"/>
    <property type="match status" value="1"/>
</dbReference>
<evidence type="ECO:0000259" key="3">
    <source>
        <dbReference type="Pfam" id="PF19317"/>
    </source>
</evidence>
<gene>
    <name evidence="5" type="primary">LOC136992191</name>
</gene>
<feature type="coiled-coil region" evidence="1">
    <location>
        <begin position="73"/>
        <end position="107"/>
    </location>
</feature>
<name>A0ABM4EKK4_9AVES</name>
<dbReference type="InterPro" id="IPR008916">
    <property type="entry name" value="Retrov_capsid_C"/>
</dbReference>
<evidence type="ECO:0000256" key="1">
    <source>
        <dbReference type="SAM" id="Coils"/>
    </source>
</evidence>
<dbReference type="InterPro" id="IPR045345">
    <property type="entry name" value="Gag_p24_C"/>
</dbReference>
<keyword evidence="1" id="KW-0175">Coiled coil</keyword>
<keyword evidence="4" id="KW-1185">Reference proteome</keyword>
<feature type="region of interest" description="Disordered" evidence="2">
    <location>
        <begin position="1"/>
        <end position="49"/>
    </location>
</feature>
<dbReference type="Proteomes" id="UP001652627">
    <property type="component" value="Chromosome 5"/>
</dbReference>
<organism evidence="4 5">
    <name type="scientific">Apteryx mantelli</name>
    <name type="common">North Island brown kiwi</name>
    <dbReference type="NCBI Taxonomy" id="2696672"/>
    <lineage>
        <taxon>Eukaryota</taxon>
        <taxon>Metazoa</taxon>
        <taxon>Chordata</taxon>
        <taxon>Craniata</taxon>
        <taxon>Vertebrata</taxon>
        <taxon>Euteleostomi</taxon>
        <taxon>Archelosauria</taxon>
        <taxon>Archosauria</taxon>
        <taxon>Dinosauria</taxon>
        <taxon>Saurischia</taxon>
        <taxon>Theropoda</taxon>
        <taxon>Coelurosauria</taxon>
        <taxon>Aves</taxon>
        <taxon>Palaeognathae</taxon>
        <taxon>Apterygiformes</taxon>
        <taxon>Apterygidae</taxon>
        <taxon>Apteryx</taxon>
    </lineage>
</organism>
<dbReference type="RefSeq" id="XP_067153226.1">
    <property type="nucleotide sequence ID" value="XM_067297125.1"/>
</dbReference>
<reference evidence="5" key="1">
    <citation type="submission" date="2025-08" db="UniProtKB">
        <authorList>
            <consortium name="RefSeq"/>
        </authorList>
    </citation>
    <scope>IDENTIFICATION</scope>
    <source>
        <tissue evidence="5">Blood</tissue>
    </source>
</reference>
<feature type="compositionally biased region" description="Polar residues" evidence="2">
    <location>
        <begin position="1"/>
        <end position="11"/>
    </location>
</feature>
<dbReference type="InterPro" id="IPR050195">
    <property type="entry name" value="Primate_lentivir_Gag_pol-like"/>
</dbReference>
<accession>A0ABM4EKK4</accession>
<evidence type="ECO:0000256" key="2">
    <source>
        <dbReference type="SAM" id="MobiDB-lite"/>
    </source>
</evidence>
<dbReference type="Pfam" id="PF19317">
    <property type="entry name" value="Gag_p24_C"/>
    <property type="match status" value="1"/>
</dbReference>
<proteinExistence type="predicted"/>
<sequence>MVPDKSWNQGESAAKDGAGDRERGRRRVTFDSTRRASGRERVSEDEMDSLTRRLQEVYRGGEREGGVRAEEVEEDVEIGLEQALRLMRRLEREVQKQQWMLQRLADTRSQDGSSGEKPRAELYLPDWQLSAGAVTLRGLKLTAPPETPSALPVRLAPGGLIEWTPIDPKAVYEELGKLVKVEPPWTKIKQTHAESFTEFCDRLQRAIAESDLPPEAQGPVMMECLWQQSDAMTQDILKTIPKGTPLSVVIRTVLQKQNQGTAAAQALVTAVDQMRKGPQRCFSCGYHREEGRRQTGCCCMAALMFIASFMIPGTAESYWRR</sequence>
<dbReference type="SUPFAM" id="SSF47353">
    <property type="entry name" value="Retrovirus capsid dimerization domain-like"/>
    <property type="match status" value="1"/>
</dbReference>
<protein>
    <recommendedName>
        <fullName evidence="3">Retroviral nucleocapsid Gag protein p24 C-terminal domain-containing protein</fullName>
    </recommendedName>
</protein>
<evidence type="ECO:0000313" key="5">
    <source>
        <dbReference type="RefSeq" id="XP_067153226.1"/>
    </source>
</evidence>
<dbReference type="Gene3D" id="1.10.1200.30">
    <property type="match status" value="1"/>
</dbReference>
<feature type="domain" description="Retroviral nucleocapsid Gag protein p24 C-terminal" evidence="3">
    <location>
        <begin position="183"/>
        <end position="251"/>
    </location>
</feature>